<proteinExistence type="predicted"/>
<dbReference type="EMBL" id="JACHXW010000006">
    <property type="protein sequence ID" value="MBB3152340.1"/>
    <property type="molecule type" value="Genomic_DNA"/>
</dbReference>
<feature type="region of interest" description="Disordered" evidence="1">
    <location>
        <begin position="1"/>
        <end position="36"/>
    </location>
</feature>
<dbReference type="AlphaFoldDB" id="A0A7W5C7W2"/>
<reference evidence="2 3" key="1">
    <citation type="submission" date="2020-08" db="EMBL/GenBank/DDBJ databases">
        <title>Genomic Encyclopedia of Type Strains, Phase III (KMG-III): the genomes of soil and plant-associated and newly described type strains.</title>
        <authorList>
            <person name="Whitman W."/>
        </authorList>
    </citation>
    <scope>NUCLEOTIDE SEQUENCE [LARGE SCALE GENOMIC DNA]</scope>
    <source>
        <strain evidence="2 3">CECT 8234</strain>
    </source>
</reference>
<keyword evidence="3" id="KW-1185">Reference proteome</keyword>
<feature type="compositionally biased region" description="Basic and acidic residues" evidence="1">
    <location>
        <begin position="1"/>
        <end position="11"/>
    </location>
</feature>
<comment type="caution">
    <text evidence="2">The sequence shown here is derived from an EMBL/GenBank/DDBJ whole genome shotgun (WGS) entry which is preliminary data.</text>
</comment>
<evidence type="ECO:0000313" key="2">
    <source>
        <dbReference type="EMBL" id="MBB3152340.1"/>
    </source>
</evidence>
<evidence type="ECO:0000256" key="1">
    <source>
        <dbReference type="SAM" id="MobiDB-lite"/>
    </source>
</evidence>
<sequence>MLNQHLSERLFNESQELSNNIAAQEHSPTRRTRDLK</sequence>
<feature type="compositionally biased region" description="Polar residues" evidence="1">
    <location>
        <begin position="12"/>
        <end position="22"/>
    </location>
</feature>
<feature type="compositionally biased region" description="Basic and acidic residues" evidence="1">
    <location>
        <begin position="27"/>
        <end position="36"/>
    </location>
</feature>
<gene>
    <name evidence="2" type="ORF">FHS16_002390</name>
</gene>
<protein>
    <submittedName>
        <fullName evidence="2">Uncharacterized protein</fullName>
    </submittedName>
</protein>
<evidence type="ECO:0000313" key="3">
    <source>
        <dbReference type="Proteomes" id="UP000518605"/>
    </source>
</evidence>
<dbReference type="Proteomes" id="UP000518605">
    <property type="component" value="Unassembled WGS sequence"/>
</dbReference>
<name>A0A7W5C7W2_9BACL</name>
<accession>A0A7W5C7W2</accession>
<organism evidence="2 3">
    <name type="scientific">Paenibacillus endophyticus</name>
    <dbReference type="NCBI Taxonomy" id="1294268"/>
    <lineage>
        <taxon>Bacteria</taxon>
        <taxon>Bacillati</taxon>
        <taxon>Bacillota</taxon>
        <taxon>Bacilli</taxon>
        <taxon>Bacillales</taxon>
        <taxon>Paenibacillaceae</taxon>
        <taxon>Paenibacillus</taxon>
    </lineage>
</organism>